<feature type="transmembrane region" description="Helical" evidence="1">
    <location>
        <begin position="98"/>
        <end position="116"/>
    </location>
</feature>
<comment type="caution">
    <text evidence="2">The sequence shown here is derived from an EMBL/GenBank/DDBJ whole genome shotgun (WGS) entry which is preliminary data.</text>
</comment>
<gene>
    <name evidence="2" type="ORF">DFH07DRAFT_774746</name>
</gene>
<keyword evidence="1" id="KW-0472">Membrane</keyword>
<proteinExistence type="predicted"/>
<evidence type="ECO:0000313" key="2">
    <source>
        <dbReference type="EMBL" id="KAJ7751502.1"/>
    </source>
</evidence>
<dbReference type="AlphaFoldDB" id="A0AAD7IXP8"/>
<feature type="transmembrane region" description="Helical" evidence="1">
    <location>
        <begin position="14"/>
        <end position="36"/>
    </location>
</feature>
<accession>A0AAD7IXP8</accession>
<evidence type="ECO:0000313" key="3">
    <source>
        <dbReference type="Proteomes" id="UP001215280"/>
    </source>
</evidence>
<reference evidence="2" key="1">
    <citation type="submission" date="2023-03" db="EMBL/GenBank/DDBJ databases">
        <title>Massive genome expansion in bonnet fungi (Mycena s.s.) driven by repeated elements and novel gene families across ecological guilds.</title>
        <authorList>
            <consortium name="Lawrence Berkeley National Laboratory"/>
            <person name="Harder C.B."/>
            <person name="Miyauchi S."/>
            <person name="Viragh M."/>
            <person name="Kuo A."/>
            <person name="Thoen E."/>
            <person name="Andreopoulos B."/>
            <person name="Lu D."/>
            <person name="Skrede I."/>
            <person name="Drula E."/>
            <person name="Henrissat B."/>
            <person name="Morin E."/>
            <person name="Kohler A."/>
            <person name="Barry K."/>
            <person name="LaButti K."/>
            <person name="Morin E."/>
            <person name="Salamov A."/>
            <person name="Lipzen A."/>
            <person name="Mereny Z."/>
            <person name="Hegedus B."/>
            <person name="Baldrian P."/>
            <person name="Stursova M."/>
            <person name="Weitz H."/>
            <person name="Taylor A."/>
            <person name="Grigoriev I.V."/>
            <person name="Nagy L.G."/>
            <person name="Martin F."/>
            <person name="Kauserud H."/>
        </authorList>
    </citation>
    <scope>NUCLEOTIDE SEQUENCE</scope>
    <source>
        <strain evidence="2">CBHHK188m</strain>
    </source>
</reference>
<name>A0AAD7IXP8_9AGAR</name>
<evidence type="ECO:0000256" key="1">
    <source>
        <dbReference type="SAM" id="Phobius"/>
    </source>
</evidence>
<keyword evidence="1" id="KW-1133">Transmembrane helix</keyword>
<protein>
    <submittedName>
        <fullName evidence="2">Uncharacterized protein</fullName>
    </submittedName>
</protein>
<keyword evidence="3" id="KW-1185">Reference proteome</keyword>
<dbReference type="EMBL" id="JARJLG010000078">
    <property type="protein sequence ID" value="KAJ7751502.1"/>
    <property type="molecule type" value="Genomic_DNA"/>
</dbReference>
<organism evidence="2 3">
    <name type="scientific">Mycena maculata</name>
    <dbReference type="NCBI Taxonomy" id="230809"/>
    <lineage>
        <taxon>Eukaryota</taxon>
        <taxon>Fungi</taxon>
        <taxon>Dikarya</taxon>
        <taxon>Basidiomycota</taxon>
        <taxon>Agaricomycotina</taxon>
        <taxon>Agaricomycetes</taxon>
        <taxon>Agaricomycetidae</taxon>
        <taxon>Agaricales</taxon>
        <taxon>Marasmiineae</taxon>
        <taxon>Mycenaceae</taxon>
        <taxon>Mycena</taxon>
    </lineage>
</organism>
<feature type="transmembrane region" description="Helical" evidence="1">
    <location>
        <begin position="56"/>
        <end position="78"/>
    </location>
</feature>
<keyword evidence="1" id="KW-0812">Transmembrane</keyword>
<sequence length="186" mass="19841">MVQRIYALYSCDKGMVWCLTAIATVLMIIILSTIVVGTKPALVLPILGALRMPCLAGAWGALFVFDTIIFALTIYNAYSTRGRMGTMPLHKLIFRDGAMYFAAMALANLANIITFMPLIPGTLATFASCVSVTMVSRLMLNIHKQVDVDQPSPDLGLSALQDLPGSASTVDGASAGPYAPQDILPV</sequence>
<dbReference type="Proteomes" id="UP001215280">
    <property type="component" value="Unassembled WGS sequence"/>
</dbReference>